<dbReference type="PANTHER" id="PTHR13561:SF20">
    <property type="entry name" value="DNA TOPOISOMERASE 2-BINDING PROTEIN 1"/>
    <property type="match status" value="1"/>
</dbReference>
<comment type="caution">
    <text evidence="3">The sequence shown here is derived from an EMBL/GenBank/DDBJ whole genome shotgun (WGS) entry which is preliminary data.</text>
</comment>
<dbReference type="Pfam" id="PF21298">
    <property type="entry name" value="TopBP1_BRCT0"/>
    <property type="match status" value="1"/>
</dbReference>
<protein>
    <recommendedName>
        <fullName evidence="2">BRCT domain-containing protein</fullName>
    </recommendedName>
</protein>
<name>A0AAD9ML48_9ANNE</name>
<dbReference type="InterPro" id="IPR049542">
    <property type="entry name" value="TopBP1-like_BRCT0"/>
</dbReference>
<dbReference type="InterPro" id="IPR001357">
    <property type="entry name" value="BRCT_dom"/>
</dbReference>
<keyword evidence="1" id="KW-0677">Repeat</keyword>
<dbReference type="AlphaFoldDB" id="A0AAD9ML48"/>
<evidence type="ECO:0000313" key="3">
    <source>
        <dbReference type="EMBL" id="KAK2139102.1"/>
    </source>
</evidence>
<evidence type="ECO:0000256" key="1">
    <source>
        <dbReference type="ARBA" id="ARBA00022737"/>
    </source>
</evidence>
<dbReference type="InterPro" id="IPR036420">
    <property type="entry name" value="BRCT_dom_sf"/>
</dbReference>
<dbReference type="GO" id="GO:0033314">
    <property type="term" value="P:mitotic DNA replication checkpoint signaling"/>
    <property type="evidence" value="ECO:0007669"/>
    <property type="project" value="TreeGrafter"/>
</dbReference>
<organism evidence="3 4">
    <name type="scientific">Paralvinella palmiformis</name>
    <dbReference type="NCBI Taxonomy" id="53620"/>
    <lineage>
        <taxon>Eukaryota</taxon>
        <taxon>Metazoa</taxon>
        <taxon>Spiralia</taxon>
        <taxon>Lophotrochozoa</taxon>
        <taxon>Annelida</taxon>
        <taxon>Polychaeta</taxon>
        <taxon>Sedentaria</taxon>
        <taxon>Canalipalpata</taxon>
        <taxon>Terebellida</taxon>
        <taxon>Terebelliformia</taxon>
        <taxon>Alvinellidae</taxon>
        <taxon>Paralvinella</taxon>
    </lineage>
</organism>
<sequence>MSADNHVIVRFVKPSLDSPTSSVLQETFEAIQGIPAESVWFVEDECFSVKTKEKRFIYIFEDFKGSAFEHIVNTGNRIYGPVCVLHCLKRAMALPKMAHPIFSLTMQGLIISCTSLEKETRERIHKYVQWMSGEASKDFHQNVTHLVAGEVGSKKYLVAAKLKKKIMSPDVEVTVLMACFLIDGAVIDGIASSVVIGLRNDVTGLHKIEN</sequence>
<feature type="domain" description="BRCT" evidence="2">
    <location>
        <begin position="103"/>
        <end position="179"/>
    </location>
</feature>
<dbReference type="GO" id="GO:0006270">
    <property type="term" value="P:DNA replication initiation"/>
    <property type="evidence" value="ECO:0007669"/>
    <property type="project" value="TreeGrafter"/>
</dbReference>
<dbReference type="Gene3D" id="3.40.50.10190">
    <property type="entry name" value="BRCT domain"/>
    <property type="match status" value="2"/>
</dbReference>
<dbReference type="SMART" id="SM00292">
    <property type="entry name" value="BRCT"/>
    <property type="match status" value="1"/>
</dbReference>
<dbReference type="PANTHER" id="PTHR13561">
    <property type="entry name" value="DNA REPLICATION REGULATOR DPB11-RELATED"/>
    <property type="match status" value="1"/>
</dbReference>
<reference evidence="3" key="1">
    <citation type="journal article" date="2023" name="Mol. Biol. Evol.">
        <title>Third-Generation Sequencing Reveals the Adaptive Role of the Epigenome in Three Deep-Sea Polychaetes.</title>
        <authorList>
            <person name="Perez M."/>
            <person name="Aroh O."/>
            <person name="Sun Y."/>
            <person name="Lan Y."/>
            <person name="Juniper S.K."/>
            <person name="Young C.R."/>
            <person name="Angers B."/>
            <person name="Qian P.Y."/>
        </authorList>
    </citation>
    <scope>NUCLEOTIDE SEQUENCE</scope>
    <source>
        <strain evidence="3">P08H-3</strain>
    </source>
</reference>
<dbReference type="FunFam" id="3.40.50.10190:FF:000020">
    <property type="entry name" value="DNA topoisomerase II binding protein 1"/>
    <property type="match status" value="1"/>
</dbReference>
<keyword evidence="4" id="KW-1185">Reference proteome</keyword>
<dbReference type="SUPFAM" id="SSF52113">
    <property type="entry name" value="BRCT domain"/>
    <property type="match status" value="1"/>
</dbReference>
<dbReference type="Pfam" id="PF00533">
    <property type="entry name" value="BRCT"/>
    <property type="match status" value="1"/>
</dbReference>
<gene>
    <name evidence="3" type="ORF">LSH36_2030g00005</name>
</gene>
<dbReference type="Proteomes" id="UP001208570">
    <property type="component" value="Unassembled WGS sequence"/>
</dbReference>
<evidence type="ECO:0000259" key="2">
    <source>
        <dbReference type="SMART" id="SM00292"/>
    </source>
</evidence>
<dbReference type="GO" id="GO:0007095">
    <property type="term" value="P:mitotic G2 DNA damage checkpoint signaling"/>
    <property type="evidence" value="ECO:0007669"/>
    <property type="project" value="TreeGrafter"/>
</dbReference>
<proteinExistence type="predicted"/>
<evidence type="ECO:0000313" key="4">
    <source>
        <dbReference type="Proteomes" id="UP001208570"/>
    </source>
</evidence>
<dbReference type="EMBL" id="JAODUP010002026">
    <property type="protein sequence ID" value="KAK2139102.1"/>
    <property type="molecule type" value="Genomic_DNA"/>
</dbReference>
<accession>A0AAD9ML48</accession>